<dbReference type="Gene3D" id="2.30.29.30">
    <property type="entry name" value="Pleckstrin-homology domain (PH domain)/Phosphotyrosine-binding domain (PTB)"/>
    <property type="match status" value="2"/>
</dbReference>
<evidence type="ECO:0000256" key="4">
    <source>
        <dbReference type="SAM" id="MobiDB-lite"/>
    </source>
</evidence>
<dbReference type="Gene3D" id="1.10.10.10">
    <property type="entry name" value="Winged helix-like DNA-binding domain superfamily/Winged helix DNA-binding domain"/>
    <property type="match status" value="1"/>
</dbReference>
<feature type="region of interest" description="Disordered" evidence="4">
    <location>
        <begin position="973"/>
        <end position="1020"/>
    </location>
</feature>
<dbReference type="Pfam" id="PF24311">
    <property type="entry name" value="THSD1_D3"/>
    <property type="match status" value="1"/>
</dbReference>
<evidence type="ECO:0000256" key="2">
    <source>
        <dbReference type="ARBA" id="ARBA00017953"/>
    </source>
</evidence>
<dbReference type="Pfam" id="PF04157">
    <property type="entry name" value="EAP30"/>
    <property type="match status" value="1"/>
</dbReference>
<feature type="compositionally biased region" description="Low complexity" evidence="4">
    <location>
        <begin position="1005"/>
        <end position="1014"/>
    </location>
</feature>
<dbReference type="InterPro" id="IPR036390">
    <property type="entry name" value="WH_DNA-bd_sf"/>
</dbReference>
<dbReference type="InterPro" id="IPR011993">
    <property type="entry name" value="PH-like_dom_sf"/>
</dbReference>
<feature type="compositionally biased region" description="Gly residues" evidence="4">
    <location>
        <begin position="921"/>
        <end position="934"/>
    </location>
</feature>
<dbReference type="GO" id="GO:0032266">
    <property type="term" value="F:phosphatidylinositol-3-phosphate binding"/>
    <property type="evidence" value="ECO:0007669"/>
    <property type="project" value="InterPro"/>
</dbReference>
<dbReference type="GO" id="GO:0043130">
    <property type="term" value="F:ubiquitin binding"/>
    <property type="evidence" value="ECO:0007669"/>
    <property type="project" value="InterPro"/>
</dbReference>
<dbReference type="InterPro" id="IPR056219">
    <property type="entry name" value="THSD1_D3"/>
</dbReference>
<dbReference type="InterPro" id="IPR021648">
    <property type="entry name" value="GLUE_dom"/>
</dbReference>
<dbReference type="InterPro" id="IPR000884">
    <property type="entry name" value="TSP1_rpt"/>
</dbReference>
<evidence type="ECO:0000313" key="6">
    <source>
        <dbReference type="EMBL" id="TKS82950.1"/>
    </source>
</evidence>
<dbReference type="InterPro" id="IPR040608">
    <property type="entry name" value="Snf8/Vps36"/>
</dbReference>
<feature type="compositionally biased region" description="Polar residues" evidence="4">
    <location>
        <begin position="727"/>
        <end position="742"/>
    </location>
</feature>
<feature type="domain" description="GLUE N-terminal" evidence="5">
    <location>
        <begin position="1"/>
        <end position="122"/>
    </location>
</feature>
<evidence type="ECO:0000259" key="5">
    <source>
        <dbReference type="PROSITE" id="PS51495"/>
    </source>
</evidence>
<dbReference type="SUPFAM" id="SSF46785">
    <property type="entry name" value="Winged helix' DNA-binding domain"/>
    <property type="match status" value="1"/>
</dbReference>
<dbReference type="InterPro" id="IPR036383">
    <property type="entry name" value="TSP1_rpt_sf"/>
</dbReference>
<feature type="region of interest" description="Disordered" evidence="4">
    <location>
        <begin position="783"/>
        <end position="848"/>
    </location>
</feature>
<dbReference type="InterPro" id="IPR038877">
    <property type="entry name" value="THSD1"/>
</dbReference>
<gene>
    <name evidence="6" type="ORF">D9C73_017059</name>
</gene>
<feature type="compositionally biased region" description="Polar residues" evidence="4">
    <location>
        <begin position="791"/>
        <end position="808"/>
    </location>
</feature>
<feature type="region of interest" description="Disordered" evidence="4">
    <location>
        <begin position="695"/>
        <end position="759"/>
    </location>
</feature>
<dbReference type="Gene3D" id="2.20.100.10">
    <property type="entry name" value="Thrombospondin type-1 (TSP1) repeat"/>
    <property type="match status" value="1"/>
</dbReference>
<keyword evidence="7" id="KW-1185">Reference proteome</keyword>
<evidence type="ECO:0000256" key="1">
    <source>
        <dbReference type="ARBA" id="ARBA00009697"/>
    </source>
</evidence>
<dbReference type="Pfam" id="PF00090">
    <property type="entry name" value="TSP_1"/>
    <property type="match status" value="1"/>
</dbReference>
<dbReference type="Gene3D" id="6.10.140.260">
    <property type="match status" value="1"/>
</dbReference>
<proteinExistence type="inferred from homology"/>
<dbReference type="SUPFAM" id="SSF50729">
    <property type="entry name" value="PH domain-like"/>
    <property type="match status" value="1"/>
</dbReference>
<dbReference type="SMART" id="SM00209">
    <property type="entry name" value="TSP1"/>
    <property type="match status" value="1"/>
</dbReference>
<dbReference type="PANTHER" id="PTHR16311:SF3">
    <property type="entry name" value="THROMBOSPONDIN TYPE-1 DOMAIN-CONTAINING PROTEIN 1"/>
    <property type="match status" value="1"/>
</dbReference>
<protein>
    <recommendedName>
        <fullName evidence="2">Vacuolar protein-sorting-associated protein 36</fullName>
    </recommendedName>
    <alternativeName>
        <fullName evidence="3">ESCRT-II complex subunit VPS36</fullName>
    </alternativeName>
</protein>
<dbReference type="FunFam" id="1.10.10.10:FF:000203">
    <property type="entry name" value="Vacuolar protein sorting 36 homolog"/>
    <property type="match status" value="1"/>
</dbReference>
<evidence type="ECO:0000313" key="7">
    <source>
        <dbReference type="Proteomes" id="UP000298787"/>
    </source>
</evidence>
<feature type="region of interest" description="Disordered" evidence="4">
    <location>
        <begin position="908"/>
        <end position="961"/>
    </location>
</feature>
<comment type="similarity">
    <text evidence="1">Belongs to the VPS36 family.</text>
</comment>
<dbReference type="PROSITE" id="PS50092">
    <property type="entry name" value="TSP1"/>
    <property type="match status" value="1"/>
</dbReference>
<accession>A0A4U5V6I8</accession>
<dbReference type="AlphaFoldDB" id="A0A4U5V6I8"/>
<dbReference type="Proteomes" id="UP000298787">
    <property type="component" value="Chromosome 15"/>
</dbReference>
<dbReference type="SUPFAM" id="SSF82895">
    <property type="entry name" value="TSP-1 type 1 repeat"/>
    <property type="match status" value="1"/>
</dbReference>
<dbReference type="InterPro" id="IPR036388">
    <property type="entry name" value="WH-like_DNA-bd_sf"/>
</dbReference>
<reference evidence="6 7" key="1">
    <citation type="submission" date="2019-01" db="EMBL/GenBank/DDBJ databases">
        <title>Genome Assembly of Collichthys lucidus.</title>
        <authorList>
            <person name="Cai M."/>
            <person name="Xiao S."/>
        </authorList>
    </citation>
    <scope>NUCLEOTIDE SEQUENCE [LARGE SCALE GENOMIC DNA]</scope>
    <source>
        <strain evidence="6">JT15FE1705JMU</strain>
        <tissue evidence="6">Muscle</tissue>
    </source>
</reference>
<sequence length="1039" mass="113771">MDRFTWSNGLLEIDETLVIQQRGVKLYDGDDKECCIAMPLSQIVFFEEQAAGIGKSAKIVIHLHPAPANKEPGPYQHSKYPFIKLSFKEHGQIEAGRTRAVGIVGIERKIEEKRKETDKNISEAFEDLSKLMVKAKEMVELSRSIANKIKDKQGDITEDETIRFKSYLLSMGIANPVTRDTHGSGTHYHLQLAKQLGDMLQAPLEERGGMMALTEVYCLVNRARGMELLSPEDLVNACKMFESLKLPLRISTNEHFQPCSREINSALFIEVSSMEHNQIGRNSIDKIRARTRQPIKPLRSQSIELSCAFPFTEKDFIRVALRSPHAAQDVKSSGPLYLSRIFSYKLLVENGYAYRSGCEGTMAVKLITPPCAHINGKVLLYRESGVGTGVSSEMGAGGTAVMGFGPEEPSSPPLAFNWLTQGENETEFNCSVFDPGRNKYCFRFVFNFSRSPSPAQTCLVVHRSAESWGPWQQWSVCSVSCGEGVRERVRECLLPSGVGGMQCTGMVKEQSLCSLEDCVALPAPSPSLPPVPVGVAPLGGNMVVVAGISLCLAVILATVVVTVWRKLCQTPQCSSVRRASMHSPGGRKLSDEASICGHSLQRPSLSDGQGVGVGVAQKNIPVLGSQPLSQTLVIPVSQDPERLSPTGQKMLPTIFGYRLAQQQLKEMKKKGLKEATQLYHVSSSPVHDTLVETSASPTISPIPTPTGFAHPALPLGLQDDSNHNSFRDVTSSSEPPGQTSRFTPDRQSPRVDFVLGPLGSGGSIKWRDRTADWVEMVERSRLIGPRGGSDAGNSSHKNPNFRRTSSFNDCKPQPPPSARSRQFRERSMTQVGSRTLPEGSCWTKGGWERQPYRSYPIPEHGPPDWAKSRPDNIQRKPCIETAVFSHNSELKHTGTNTNSISAYAKTDLSGTAEMQRQSHKTGGGQGISGIGGPVAGSASLSVDRAERAEQNWNRRGPSPIQRNILARKLKEAQSCSKVKGRQRSSTFSAPSLGERKGRCRSLPMSGDYSSGDGSPYRLSEAEQRMLDLDLSSSYVGEEA</sequence>
<dbReference type="GO" id="GO:0071944">
    <property type="term" value="C:cell periphery"/>
    <property type="evidence" value="ECO:0007669"/>
    <property type="project" value="TreeGrafter"/>
</dbReference>
<evidence type="ECO:0000256" key="3">
    <source>
        <dbReference type="ARBA" id="ARBA00030114"/>
    </source>
</evidence>
<dbReference type="PROSITE" id="PS51495">
    <property type="entry name" value="GLUE"/>
    <property type="match status" value="1"/>
</dbReference>
<name>A0A4U5V6I8_COLLU</name>
<organism evidence="6 7">
    <name type="scientific">Collichthys lucidus</name>
    <name type="common">Big head croaker</name>
    <name type="synonym">Sciaena lucida</name>
    <dbReference type="NCBI Taxonomy" id="240159"/>
    <lineage>
        <taxon>Eukaryota</taxon>
        <taxon>Metazoa</taxon>
        <taxon>Chordata</taxon>
        <taxon>Craniata</taxon>
        <taxon>Vertebrata</taxon>
        <taxon>Euteleostomi</taxon>
        <taxon>Actinopterygii</taxon>
        <taxon>Neopterygii</taxon>
        <taxon>Teleostei</taxon>
        <taxon>Neoteleostei</taxon>
        <taxon>Acanthomorphata</taxon>
        <taxon>Eupercaria</taxon>
        <taxon>Sciaenidae</taxon>
        <taxon>Collichthys</taxon>
    </lineage>
</organism>
<dbReference type="STRING" id="240159.A0A4U5V6I8"/>
<dbReference type="PANTHER" id="PTHR16311">
    <property type="entry name" value="THROMBOSPONDIN TYPE I DOMAIN-CONTAINING 1"/>
    <property type="match status" value="1"/>
</dbReference>
<dbReference type="EMBL" id="CM014092">
    <property type="protein sequence ID" value="TKS82950.1"/>
    <property type="molecule type" value="Genomic_DNA"/>
</dbReference>